<dbReference type="Gene3D" id="3.40.50.300">
    <property type="entry name" value="P-loop containing nucleotide triphosphate hydrolases"/>
    <property type="match status" value="1"/>
</dbReference>
<dbReference type="SUPFAM" id="SSF52540">
    <property type="entry name" value="P-loop containing nucleoside triphosphate hydrolases"/>
    <property type="match status" value="1"/>
</dbReference>
<dbReference type="GO" id="GO:0015421">
    <property type="term" value="F:ABC-type oligopeptide transporter activity"/>
    <property type="evidence" value="ECO:0007669"/>
    <property type="project" value="TreeGrafter"/>
</dbReference>
<protein>
    <recommendedName>
        <fullName evidence="3">ABC transporter domain-containing protein</fullName>
    </recommendedName>
</protein>
<dbReference type="PANTHER" id="PTHR43394:SF27">
    <property type="entry name" value="ATP-DEPENDENT TRANSLOCASE ABCB1-LIKE"/>
    <property type="match status" value="1"/>
</dbReference>
<evidence type="ECO:0000313" key="2">
    <source>
        <dbReference type="Proteomes" id="UP000681720"/>
    </source>
</evidence>
<dbReference type="Proteomes" id="UP000681720">
    <property type="component" value="Unassembled WGS sequence"/>
</dbReference>
<proteinExistence type="predicted"/>
<dbReference type="PANTHER" id="PTHR43394">
    <property type="entry name" value="ATP-DEPENDENT PERMEASE MDL1, MITOCHONDRIAL"/>
    <property type="match status" value="1"/>
</dbReference>
<dbReference type="InterPro" id="IPR039421">
    <property type="entry name" value="Type_1_exporter"/>
</dbReference>
<evidence type="ECO:0000313" key="1">
    <source>
        <dbReference type="EMBL" id="CAF5218813.1"/>
    </source>
</evidence>
<organism evidence="1 2">
    <name type="scientific">Rotaria magnacalcarata</name>
    <dbReference type="NCBI Taxonomy" id="392030"/>
    <lineage>
        <taxon>Eukaryota</taxon>
        <taxon>Metazoa</taxon>
        <taxon>Spiralia</taxon>
        <taxon>Gnathifera</taxon>
        <taxon>Rotifera</taxon>
        <taxon>Eurotatoria</taxon>
        <taxon>Bdelloidea</taxon>
        <taxon>Philodinida</taxon>
        <taxon>Philodinidae</taxon>
        <taxon>Rotaria</taxon>
    </lineage>
</organism>
<dbReference type="InterPro" id="IPR027417">
    <property type="entry name" value="P-loop_NTPase"/>
</dbReference>
<comment type="caution">
    <text evidence="1">The sequence shown here is derived from an EMBL/GenBank/DDBJ whole genome shotgun (WGS) entry which is preliminary data.</text>
</comment>
<dbReference type="AlphaFoldDB" id="A0A8S3JNP2"/>
<sequence>KDDLNGDVTFSDVRFAYPSRSDVPVLNGLLFTAQRGQTTALVGSSGCGKVNASII</sequence>
<feature type="non-terminal residue" evidence="1">
    <location>
        <position position="1"/>
    </location>
</feature>
<dbReference type="GO" id="GO:0090374">
    <property type="term" value="P:oligopeptide export from mitochondrion"/>
    <property type="evidence" value="ECO:0007669"/>
    <property type="project" value="TreeGrafter"/>
</dbReference>
<dbReference type="GO" id="GO:0005743">
    <property type="term" value="C:mitochondrial inner membrane"/>
    <property type="evidence" value="ECO:0007669"/>
    <property type="project" value="TreeGrafter"/>
</dbReference>
<name>A0A8S3JNP2_9BILA</name>
<evidence type="ECO:0008006" key="3">
    <source>
        <dbReference type="Google" id="ProtNLM"/>
    </source>
</evidence>
<dbReference type="EMBL" id="CAJOBJ010362208">
    <property type="protein sequence ID" value="CAF5218813.1"/>
    <property type="molecule type" value="Genomic_DNA"/>
</dbReference>
<reference evidence="1" key="1">
    <citation type="submission" date="2021-02" db="EMBL/GenBank/DDBJ databases">
        <authorList>
            <person name="Nowell W R."/>
        </authorList>
    </citation>
    <scope>NUCLEOTIDE SEQUENCE</scope>
</reference>
<gene>
    <name evidence="1" type="ORF">GIL414_LOCUS83160</name>
</gene>
<accession>A0A8S3JNP2</accession>